<dbReference type="PANTHER" id="PTHR13251:SF3">
    <property type="entry name" value="TRAFFICKING PROTEIN PARTICLE COMPLEX SUBUNIT 10"/>
    <property type="match status" value="1"/>
</dbReference>
<keyword evidence="3" id="KW-0813">Transport</keyword>
<evidence type="ECO:0000256" key="2">
    <source>
        <dbReference type="ARBA" id="ARBA00004555"/>
    </source>
</evidence>
<feature type="region of interest" description="Disordered" evidence="7">
    <location>
        <begin position="1747"/>
        <end position="1781"/>
    </location>
</feature>
<dbReference type="GO" id="GO:0005829">
    <property type="term" value="C:cytosol"/>
    <property type="evidence" value="ECO:0007669"/>
    <property type="project" value="GOC"/>
</dbReference>
<evidence type="ECO:0000256" key="1">
    <source>
        <dbReference type="ARBA" id="ARBA00004123"/>
    </source>
</evidence>
<dbReference type="GO" id="GO:0006891">
    <property type="term" value="P:intra-Golgi vesicle-mediated transport"/>
    <property type="evidence" value="ECO:0007669"/>
    <property type="project" value="TreeGrafter"/>
</dbReference>
<dbReference type="GO" id="GO:0005634">
    <property type="term" value="C:nucleus"/>
    <property type="evidence" value="ECO:0007669"/>
    <property type="project" value="UniProtKB-SubCell"/>
</dbReference>
<protein>
    <submittedName>
        <fullName evidence="9">Trafficking protein particle complex subunit 10</fullName>
    </submittedName>
</protein>
<keyword evidence="4" id="KW-0333">Golgi apparatus</keyword>
<keyword evidence="6" id="KW-0539">Nucleus</keyword>
<dbReference type="InterPro" id="IPR006600">
    <property type="entry name" value="HTH_CenpB_DNA-bd_dom"/>
</dbReference>
<dbReference type="Pfam" id="PF03221">
    <property type="entry name" value="HTH_Tnp_Tc5"/>
    <property type="match status" value="1"/>
</dbReference>
<dbReference type="InterPro" id="IPR009057">
    <property type="entry name" value="Homeodomain-like_sf"/>
</dbReference>
<dbReference type="EMBL" id="BLXT01001109">
    <property type="protein sequence ID" value="GFN83211.1"/>
    <property type="molecule type" value="Genomic_DNA"/>
</dbReference>
<dbReference type="Pfam" id="PF12584">
    <property type="entry name" value="TRAPPC10"/>
    <property type="match status" value="1"/>
</dbReference>
<dbReference type="Proteomes" id="UP000735302">
    <property type="component" value="Unassembled WGS sequence"/>
</dbReference>
<keyword evidence="10" id="KW-1185">Reference proteome</keyword>
<feature type="region of interest" description="Disordered" evidence="7">
    <location>
        <begin position="1415"/>
        <end position="1460"/>
    </location>
</feature>
<dbReference type="Gene3D" id="3.30.420.10">
    <property type="entry name" value="Ribonuclease H-like superfamily/Ribonuclease H"/>
    <property type="match status" value="1"/>
</dbReference>
<feature type="region of interest" description="Disordered" evidence="7">
    <location>
        <begin position="543"/>
        <end position="602"/>
    </location>
</feature>
<dbReference type="Pfam" id="PF05225">
    <property type="entry name" value="HTH_psq"/>
    <property type="match status" value="1"/>
</dbReference>
<feature type="domain" description="HTH CENPB-type" evidence="8">
    <location>
        <begin position="62"/>
        <end position="137"/>
    </location>
</feature>
<sequence>MAASTSSSQVKVSSENPKYSKAVLLEAMKSVKDGQLSLNKASKIFGIPYATLGDKIRGRRPVDPTPKLLLTSAEEEHLATWIKEMARRGFGKTQSEIKDVVKQMLDRRNAKTRTPDNRPSKQWMASYFKRHPDTIVKTARSLVKEEQRLLTAANLQLWFSHMKTYMDNQDPSLLLSPDRLYSADDTNFSLCPKSQKLIADNTSEVVYNTISNTRTNITVHACVSAAGHYLPPLIIYPYKRMPQSDVLDGFDGAIMSHSRKGCITAEIFLSWLEEVFVPAVSDKKKPVALFLDGHASSTSLIEISEVCAQNEIVLYCLISHTSHSQLCQPLDQAFFGAIKSAWENEARRFMSIHGESVTAKTFASVLKKAWDATATAENAVSGFIKSGLFPFNPSKVCSSEKLAPSLTSTDQTSSESATAMSEQPSVSETLASPPAETEVSRNAALRFTDRPADRLEALKDLTSMTAEWGPITTEKMWTAYNAKSPQCDRDFHRLVTLVLAETPSAPSNAVTNRDKPCATLEGDMLKLPNFPKAPATQKKTFISSGINTVSSEEDGQELRTEGEKEQVIQDEKKGRVERQENKRIRKEEKKRRKEREGKSHGNQALFSSLHAAVSNGLPKESCQWRRSYGRAPRSVHLSASFVPYDADILPEEEEKTLVSRPYFHIYWTDCDMETYKQSGKDDIAEWHAALKARNIPDWLIVVVTGDDSRVKTKLLQRASVADKVKSDFCGKHTDRCIVLTEPNKLDSKSSESWSLFFQRLRTLLLEAFNRHLNKYEEGMRSRREKRNEPRWNYFSYFIVQEELAFMFEMLGLKEDALIQYDELDAMFDQFVENFASGETVQWLTPLIEPCTNWAGLSLSKPLDLDLRQQIKLNSASLLSFRNYLFSRQAALLFQMGRAWETAMRAMDYLYNTVVEVKLLEIEAPTGAMSCWVILSCLEVLHACDLHSPGQLDERFALYTANLWDFARKKLRELGQLCSLMPGLVPTSEQLSLVVDLVSGMVLSSESLCATDQSPVDKLRESLSSPSSFKKHYLEMCEQAMGTYKYISRFRSARLIGMELAEFYMKVNKPDKAENFLLDSIRMYQQEGWHRLADGTMVKLAQCQQLLEDADKYLKTSCHIACSQHVSEAERALYFQEMLMCLNKIHEDTIEMRASQAIFLEQIQLDSVSASLNDNITLTVIVNSNFPEAIMFDLIEISFSKCSEAEFQDYEVRQTATQQSASTPQRGNLHRRQPSGTHITLDKMSNFQPVTKTLPAAIDFQTYTERTKGRLVSCGTVCDRAHELLSRSDSSSSTGSPAPLFKGDYSKCFKLEEVTLKPGANALSFTTKVTEKGTFSLSQICLTVKCLELLKPLTSEAVYFKVISISPEFTLKPKHSSDFILGIEQEAELSFTSGSLNLRNPSSVAVTTSPFFSVTPSPVQLNSSDDAENSRERDREAEEDKDVSKEKQDIPQGREAGLTRGGMILAPMKAGSCQTMPVRVCMNMRREAEQDLISKVSVSVEGWQQTFHGDVKFVHPFQTCHKVYTSGKQKYFQIVISGTASMAHFTLTEPHLESPACRDVDLVLLNPPHQVLQVNQHQSVSLLWMLEANLSSLPSLDLSFSCQYSSSLDTTNSSITSSTDPGTASSTSTQLQPRVYHYSCSIHDFQTHYILSYGVSSIEEDKACTVGETAILDIKVKQLTDLDLSEGVKLAYTVKANGSIWAIGGKSSGFFTLKEGKHSIVLDVVPMQAGQLFFPLVTLYKCMDQVEDASQSEDESPESDDNDSSPLHGRSARPGREREGSLSQLPYRLLEFSEGQVFNESRSRQINVRPCASNSDIDVSLVR</sequence>
<feature type="compositionally biased region" description="Polar residues" evidence="7">
    <location>
        <begin position="405"/>
        <end position="430"/>
    </location>
</feature>
<proteinExistence type="predicted"/>
<feature type="compositionally biased region" description="Basic and acidic residues" evidence="7">
    <location>
        <begin position="556"/>
        <end position="587"/>
    </location>
</feature>
<name>A0AAV3YM51_9GAST</name>
<gene>
    <name evidence="9" type="ORF">PoB_000971700</name>
</gene>
<accession>A0AAV3YM51</accession>
<comment type="subcellular location">
    <subcellularLocation>
        <location evidence="2">Golgi apparatus</location>
    </subcellularLocation>
    <subcellularLocation>
        <location evidence="1">Nucleus</location>
    </subcellularLocation>
</comment>
<dbReference type="InterPro" id="IPR036397">
    <property type="entry name" value="RNaseH_sf"/>
</dbReference>
<organism evidence="9 10">
    <name type="scientific">Plakobranchus ocellatus</name>
    <dbReference type="NCBI Taxonomy" id="259542"/>
    <lineage>
        <taxon>Eukaryota</taxon>
        <taxon>Metazoa</taxon>
        <taxon>Spiralia</taxon>
        <taxon>Lophotrochozoa</taxon>
        <taxon>Mollusca</taxon>
        <taxon>Gastropoda</taxon>
        <taxon>Heterobranchia</taxon>
        <taxon>Euthyneura</taxon>
        <taxon>Panpulmonata</taxon>
        <taxon>Sacoglossa</taxon>
        <taxon>Placobranchoidea</taxon>
        <taxon>Plakobranchidae</taxon>
        <taxon>Plakobranchus</taxon>
    </lineage>
</organism>
<dbReference type="Pfam" id="PF03184">
    <property type="entry name" value="DDE_1"/>
    <property type="match status" value="1"/>
</dbReference>
<reference evidence="9 10" key="1">
    <citation type="journal article" date="2021" name="Elife">
        <title>Chloroplast acquisition without the gene transfer in kleptoplastic sea slugs, Plakobranchus ocellatus.</title>
        <authorList>
            <person name="Maeda T."/>
            <person name="Takahashi S."/>
            <person name="Yoshida T."/>
            <person name="Shimamura S."/>
            <person name="Takaki Y."/>
            <person name="Nagai Y."/>
            <person name="Toyoda A."/>
            <person name="Suzuki Y."/>
            <person name="Arimoto A."/>
            <person name="Ishii H."/>
            <person name="Satoh N."/>
            <person name="Nishiyama T."/>
            <person name="Hasebe M."/>
            <person name="Maruyama T."/>
            <person name="Minagawa J."/>
            <person name="Obokata J."/>
            <person name="Shigenobu S."/>
        </authorList>
    </citation>
    <scope>NUCLEOTIDE SEQUENCE [LARGE SCALE GENOMIC DNA]</scope>
</reference>
<evidence type="ECO:0000259" key="8">
    <source>
        <dbReference type="PROSITE" id="PS51253"/>
    </source>
</evidence>
<dbReference type="Pfam" id="PF11817">
    <property type="entry name" value="Foie-gras_1"/>
    <property type="match status" value="1"/>
</dbReference>
<dbReference type="Pfam" id="PF23036">
    <property type="entry name" value="TRAPPC10_1st"/>
    <property type="match status" value="1"/>
</dbReference>
<feature type="region of interest" description="Disordered" evidence="7">
    <location>
        <begin position="402"/>
        <end position="446"/>
    </location>
</feature>
<feature type="compositionally biased region" description="Acidic residues" evidence="7">
    <location>
        <begin position="1747"/>
        <end position="1762"/>
    </location>
</feature>
<dbReference type="InterPro" id="IPR021773">
    <property type="entry name" value="TPC11"/>
</dbReference>
<evidence type="ECO:0000256" key="4">
    <source>
        <dbReference type="ARBA" id="ARBA00023034"/>
    </source>
</evidence>
<dbReference type="InterPro" id="IPR022233">
    <property type="entry name" value="TRAPPC10/Trs130_C"/>
</dbReference>
<dbReference type="SUPFAM" id="SSF48452">
    <property type="entry name" value="TPR-like"/>
    <property type="match status" value="1"/>
</dbReference>
<evidence type="ECO:0000256" key="7">
    <source>
        <dbReference type="SAM" id="MobiDB-lite"/>
    </source>
</evidence>
<feature type="region of interest" description="Disordered" evidence="7">
    <location>
        <begin position="1213"/>
        <end position="1236"/>
    </location>
</feature>
<dbReference type="GO" id="GO:0003677">
    <property type="term" value="F:DNA binding"/>
    <property type="evidence" value="ECO:0007669"/>
    <property type="project" value="UniProtKB-KW"/>
</dbReference>
<dbReference type="PROSITE" id="PS51253">
    <property type="entry name" value="HTH_CENPB"/>
    <property type="match status" value="1"/>
</dbReference>
<evidence type="ECO:0000256" key="6">
    <source>
        <dbReference type="ARBA" id="ARBA00023242"/>
    </source>
</evidence>
<dbReference type="InterPro" id="IPR007889">
    <property type="entry name" value="HTH_Psq"/>
</dbReference>
<dbReference type="Gene3D" id="1.10.10.60">
    <property type="entry name" value="Homeodomain-like"/>
    <property type="match status" value="1"/>
</dbReference>
<dbReference type="GO" id="GO:0034498">
    <property type="term" value="P:early endosome to Golgi transport"/>
    <property type="evidence" value="ECO:0007669"/>
    <property type="project" value="TreeGrafter"/>
</dbReference>
<dbReference type="InterPro" id="IPR011990">
    <property type="entry name" value="TPR-like_helical_dom_sf"/>
</dbReference>
<dbReference type="InterPro" id="IPR045126">
    <property type="entry name" value="TRAPPC10/Trs130"/>
</dbReference>
<evidence type="ECO:0000256" key="3">
    <source>
        <dbReference type="ARBA" id="ARBA00022448"/>
    </source>
</evidence>
<dbReference type="GO" id="GO:1990071">
    <property type="term" value="C:TRAPPII protein complex"/>
    <property type="evidence" value="ECO:0007669"/>
    <property type="project" value="InterPro"/>
</dbReference>
<comment type="caution">
    <text evidence="9">The sequence shown here is derived from an EMBL/GenBank/DDBJ whole genome shotgun (WGS) entry which is preliminary data.</text>
</comment>
<evidence type="ECO:0000313" key="9">
    <source>
        <dbReference type="EMBL" id="GFN83211.1"/>
    </source>
</evidence>
<dbReference type="InterPro" id="IPR004875">
    <property type="entry name" value="DDE_SF_endonuclease_dom"/>
</dbReference>
<dbReference type="SUPFAM" id="SSF46689">
    <property type="entry name" value="Homeodomain-like"/>
    <property type="match status" value="1"/>
</dbReference>
<evidence type="ECO:0000256" key="5">
    <source>
        <dbReference type="ARBA" id="ARBA00023125"/>
    </source>
</evidence>
<evidence type="ECO:0000313" key="10">
    <source>
        <dbReference type="Proteomes" id="UP000735302"/>
    </source>
</evidence>
<feature type="compositionally biased region" description="Basic and acidic residues" evidence="7">
    <location>
        <begin position="1427"/>
        <end position="1448"/>
    </location>
</feature>
<feature type="compositionally biased region" description="Low complexity" evidence="7">
    <location>
        <begin position="1213"/>
        <end position="1222"/>
    </location>
</feature>
<dbReference type="InterPro" id="IPR056913">
    <property type="entry name" value="TRAPPC10/Trs130_N"/>
</dbReference>
<keyword evidence="5" id="KW-0238">DNA-binding</keyword>
<dbReference type="PANTHER" id="PTHR13251">
    <property type="entry name" value="EPILEPSY HOLOPROSENCEPHALY CANDIDATE 1/TMEM1"/>
    <property type="match status" value="1"/>
</dbReference>